<evidence type="ECO:0008006" key="3">
    <source>
        <dbReference type="Google" id="ProtNLM"/>
    </source>
</evidence>
<proteinExistence type="predicted"/>
<name>A0ABV6JIF4_9BACL</name>
<gene>
    <name evidence="1" type="ORF">ACFFJ8_30560</name>
</gene>
<accession>A0ABV6JIF4</accession>
<keyword evidence="2" id="KW-1185">Reference proteome</keyword>
<dbReference type="RefSeq" id="WP_204822435.1">
    <property type="nucleotide sequence ID" value="NZ_JANHOF010000019.1"/>
</dbReference>
<evidence type="ECO:0000313" key="1">
    <source>
        <dbReference type="EMBL" id="MFC0395700.1"/>
    </source>
</evidence>
<sequence>MAQRRLLTDQDFNEAMERQIKLRVFQDDHVVDMGGIIVRFDDLMVVVQSGVSEIAYHDRKRCEFFEMRKR</sequence>
<reference evidence="1 2" key="1">
    <citation type="submission" date="2024-09" db="EMBL/GenBank/DDBJ databases">
        <authorList>
            <person name="Sun Q."/>
            <person name="Mori K."/>
        </authorList>
    </citation>
    <scope>NUCLEOTIDE SEQUENCE [LARGE SCALE GENOMIC DNA]</scope>
    <source>
        <strain evidence="1 2">CCM 4839</strain>
    </source>
</reference>
<protein>
    <recommendedName>
        <fullName evidence="3">DUF2642 domain-containing protein</fullName>
    </recommendedName>
</protein>
<evidence type="ECO:0000313" key="2">
    <source>
        <dbReference type="Proteomes" id="UP001589818"/>
    </source>
</evidence>
<dbReference type="Proteomes" id="UP001589818">
    <property type="component" value="Unassembled WGS sequence"/>
</dbReference>
<dbReference type="EMBL" id="JBHLVF010000046">
    <property type="protein sequence ID" value="MFC0395700.1"/>
    <property type="molecule type" value="Genomic_DNA"/>
</dbReference>
<organism evidence="1 2">
    <name type="scientific">Paenibacillus mendelii</name>
    <dbReference type="NCBI Taxonomy" id="206163"/>
    <lineage>
        <taxon>Bacteria</taxon>
        <taxon>Bacillati</taxon>
        <taxon>Bacillota</taxon>
        <taxon>Bacilli</taxon>
        <taxon>Bacillales</taxon>
        <taxon>Paenibacillaceae</taxon>
        <taxon>Paenibacillus</taxon>
    </lineage>
</organism>
<comment type="caution">
    <text evidence="1">The sequence shown here is derived from an EMBL/GenBank/DDBJ whole genome shotgun (WGS) entry which is preliminary data.</text>
</comment>